<organism evidence="3 4">
    <name type="scientific">Microbacterium limosum</name>
    <dbReference type="NCBI Taxonomy" id="3079935"/>
    <lineage>
        <taxon>Bacteria</taxon>
        <taxon>Bacillati</taxon>
        <taxon>Actinomycetota</taxon>
        <taxon>Actinomycetes</taxon>
        <taxon>Micrococcales</taxon>
        <taxon>Microbacteriaceae</taxon>
        <taxon>Microbacterium</taxon>
    </lineage>
</organism>
<feature type="compositionally biased region" description="Low complexity" evidence="1">
    <location>
        <begin position="143"/>
        <end position="159"/>
    </location>
</feature>
<dbReference type="AlphaFoldDB" id="A0AAU0MKB0"/>
<evidence type="ECO:0000256" key="2">
    <source>
        <dbReference type="SAM" id="Phobius"/>
    </source>
</evidence>
<evidence type="ECO:0000256" key="1">
    <source>
        <dbReference type="SAM" id="MobiDB-lite"/>
    </source>
</evidence>
<sequence length="219" mass="21836">MNATVPTRVIHIVGALLVLAVAVAGMLMIALPLFVQAQATTQSASDAAAGNLAYQDQVTALAAEDDRRGEIETELAALREAIPASADLDDVFERIAASAGETGVTLVSASAGEPEAWTARPADVSGESAQATADGAGSTGETDAAASAPESPAPAADASRQQVGLTIVVETEDPLRAARFLDAVTAGPRLVAVVQTALSDSGGAAQLTVSATTFVAPGD</sequence>
<dbReference type="RefSeq" id="WP_330171504.1">
    <property type="nucleotide sequence ID" value="NZ_CP137080.1"/>
</dbReference>
<feature type="transmembrane region" description="Helical" evidence="2">
    <location>
        <begin position="12"/>
        <end position="35"/>
    </location>
</feature>
<keyword evidence="2" id="KW-0812">Transmembrane</keyword>
<evidence type="ECO:0008006" key="5">
    <source>
        <dbReference type="Google" id="ProtNLM"/>
    </source>
</evidence>
<evidence type="ECO:0000313" key="3">
    <source>
        <dbReference type="EMBL" id="WOQ70423.1"/>
    </source>
</evidence>
<reference evidence="3 4" key="1">
    <citation type="submission" date="2023-10" db="EMBL/GenBank/DDBJ databases">
        <title>Y20.</title>
        <authorList>
            <person name="Zhang G."/>
            <person name="Ding Y."/>
        </authorList>
    </citation>
    <scope>NUCLEOTIDE SEQUENCE [LARGE SCALE GENOMIC DNA]</scope>
    <source>
        <strain evidence="3 4">Y20</strain>
    </source>
</reference>
<protein>
    <recommendedName>
        <fullName evidence="5">Tfp pilus assembly protein PilO</fullName>
    </recommendedName>
</protein>
<accession>A0AAU0MKB0</accession>
<keyword evidence="2" id="KW-1133">Transmembrane helix</keyword>
<feature type="region of interest" description="Disordered" evidence="1">
    <location>
        <begin position="106"/>
        <end position="160"/>
    </location>
</feature>
<evidence type="ECO:0000313" key="4">
    <source>
        <dbReference type="Proteomes" id="UP001329313"/>
    </source>
</evidence>
<keyword evidence="4" id="KW-1185">Reference proteome</keyword>
<gene>
    <name evidence="3" type="ORF">RYJ27_04230</name>
</gene>
<dbReference type="Proteomes" id="UP001329313">
    <property type="component" value="Chromosome"/>
</dbReference>
<dbReference type="EMBL" id="CP137080">
    <property type="protein sequence ID" value="WOQ70423.1"/>
    <property type="molecule type" value="Genomic_DNA"/>
</dbReference>
<keyword evidence="2" id="KW-0472">Membrane</keyword>
<proteinExistence type="predicted"/>
<dbReference type="KEGG" id="mliy:RYJ27_04230"/>
<name>A0AAU0MKB0_9MICO</name>